<dbReference type="Proteomes" id="UP000595512">
    <property type="component" value="Chromosome"/>
</dbReference>
<dbReference type="AlphaFoldDB" id="A0AB37HFR2"/>
<dbReference type="KEGG" id="hspo:JGZ69_05280"/>
<dbReference type="EMBL" id="CP066701">
    <property type="protein sequence ID" value="QQX26291.1"/>
    <property type="molecule type" value="Genomic_DNA"/>
</dbReference>
<dbReference type="InterPro" id="IPR025930">
    <property type="entry name" value="NETI"/>
</dbReference>
<accession>A0AB37HFR2</accession>
<protein>
    <submittedName>
        <fullName evidence="1">NETI motif-containing protein</fullName>
    </submittedName>
</protein>
<name>A0AB37HFR2_9BACI</name>
<sequence>MSKKKQFEVLANETIADCLTRMENEGYRPVRRIEKPIFKEVLKNNQTEYQPVSRKIIFDALKLE</sequence>
<dbReference type="Pfam" id="PF14044">
    <property type="entry name" value="NETI"/>
    <property type="match status" value="1"/>
</dbReference>
<proteinExistence type="predicted"/>
<gene>
    <name evidence="1" type="ORF">JGZ69_05280</name>
</gene>
<reference evidence="1 2" key="1">
    <citation type="submission" date="2020-12" db="EMBL/GenBank/DDBJ databases">
        <title>Taxonomic evaluation of the Bacillus sporothermodurans group of bacteria based on whole genome sequences.</title>
        <authorList>
            <person name="Fiedler G."/>
            <person name="Herbstmann A.-D."/>
            <person name="Doll E."/>
            <person name="Wenning M."/>
            <person name="Brinks E."/>
            <person name="Kabisch J."/>
            <person name="Breitenwieser F."/>
            <person name="Lappann M."/>
            <person name="Boehnlein C."/>
            <person name="Franz C."/>
        </authorList>
    </citation>
    <scope>NUCLEOTIDE SEQUENCE [LARGE SCALE GENOMIC DNA]</scope>
    <source>
        <strain evidence="1 2">DSM 10599</strain>
    </source>
</reference>
<evidence type="ECO:0000313" key="2">
    <source>
        <dbReference type="Proteomes" id="UP000595512"/>
    </source>
</evidence>
<evidence type="ECO:0000313" key="1">
    <source>
        <dbReference type="EMBL" id="QQX26291.1"/>
    </source>
</evidence>
<organism evidence="1 2">
    <name type="scientific">Heyndrickxia sporothermodurans</name>
    <dbReference type="NCBI Taxonomy" id="46224"/>
    <lineage>
        <taxon>Bacteria</taxon>
        <taxon>Bacillati</taxon>
        <taxon>Bacillota</taxon>
        <taxon>Bacilli</taxon>
        <taxon>Bacillales</taxon>
        <taxon>Bacillaceae</taxon>
        <taxon>Heyndrickxia</taxon>
    </lineage>
</organism>
<dbReference type="RefSeq" id="WP_107920159.1">
    <property type="nucleotide sequence ID" value="NZ_CP066701.1"/>
</dbReference>